<accession>A0A5N0E1H0</accession>
<organism evidence="1 2">
    <name type="scientific">Nocardia colli</name>
    <dbReference type="NCBI Taxonomy" id="2545717"/>
    <lineage>
        <taxon>Bacteria</taxon>
        <taxon>Bacillati</taxon>
        <taxon>Actinomycetota</taxon>
        <taxon>Actinomycetes</taxon>
        <taxon>Mycobacteriales</taxon>
        <taxon>Nocardiaceae</taxon>
        <taxon>Nocardia</taxon>
    </lineage>
</organism>
<gene>
    <name evidence="1" type="ORF">F3087_39725</name>
</gene>
<sequence length="140" mass="15859">MPPMLAQTLNRLGAVDDRTNFDRLLALAGGLRAVRQLLRTSETVLDVGELEPEAIREWLRALPIAQSEWVEIAWPADTTAVRMRFDRFAKCFDDLWYPAQDDVVVVAERPGAVQILVLDHEEHFAYGALSPPVYAIPFER</sequence>
<name>A0A5N0E1H0_9NOCA</name>
<proteinExistence type="predicted"/>
<dbReference type="AlphaFoldDB" id="A0A5N0E1H0"/>
<dbReference type="EMBL" id="VXLC01000030">
    <property type="protein sequence ID" value="KAA8881964.1"/>
    <property type="molecule type" value="Genomic_DNA"/>
</dbReference>
<dbReference type="Proteomes" id="UP000323876">
    <property type="component" value="Unassembled WGS sequence"/>
</dbReference>
<comment type="caution">
    <text evidence="1">The sequence shown here is derived from an EMBL/GenBank/DDBJ whole genome shotgun (WGS) entry which is preliminary data.</text>
</comment>
<reference evidence="1 2" key="1">
    <citation type="submission" date="2019-09" db="EMBL/GenBank/DDBJ databases">
        <authorList>
            <person name="Wang X."/>
        </authorList>
    </citation>
    <scope>NUCLEOTIDE SEQUENCE [LARGE SCALE GENOMIC DNA]</scope>
    <source>
        <strain evidence="1 2">CICC 11023</strain>
    </source>
</reference>
<keyword evidence="2" id="KW-1185">Reference proteome</keyword>
<dbReference type="RefSeq" id="WP_150407330.1">
    <property type="nucleotide sequence ID" value="NZ_VXLC01000030.1"/>
</dbReference>
<protein>
    <submittedName>
        <fullName evidence="1">Uncharacterized protein</fullName>
    </submittedName>
</protein>
<dbReference type="OrthoDB" id="4305967at2"/>
<evidence type="ECO:0000313" key="1">
    <source>
        <dbReference type="EMBL" id="KAA8881964.1"/>
    </source>
</evidence>
<evidence type="ECO:0000313" key="2">
    <source>
        <dbReference type="Proteomes" id="UP000323876"/>
    </source>
</evidence>